<dbReference type="EMBL" id="JAVRRG010000249">
    <property type="protein sequence ID" value="KAK5075763.1"/>
    <property type="molecule type" value="Genomic_DNA"/>
</dbReference>
<feature type="region of interest" description="Disordered" evidence="1">
    <location>
        <begin position="358"/>
        <end position="395"/>
    </location>
</feature>
<reference evidence="2 3" key="1">
    <citation type="submission" date="2023-08" db="EMBL/GenBank/DDBJ databases">
        <title>Black Yeasts Isolated from many extreme environments.</title>
        <authorList>
            <person name="Coleine C."/>
            <person name="Stajich J.E."/>
            <person name="Selbmann L."/>
        </authorList>
    </citation>
    <scope>NUCLEOTIDE SEQUENCE [LARGE SCALE GENOMIC DNA]</scope>
    <source>
        <strain evidence="2 3">CCFEE 5885</strain>
    </source>
</reference>
<feature type="region of interest" description="Disordered" evidence="1">
    <location>
        <begin position="1"/>
        <end position="102"/>
    </location>
</feature>
<feature type="region of interest" description="Disordered" evidence="1">
    <location>
        <begin position="303"/>
        <end position="344"/>
    </location>
</feature>
<gene>
    <name evidence="2" type="ORF">LTR24_009911</name>
</gene>
<comment type="caution">
    <text evidence="2">The sequence shown here is derived from an EMBL/GenBank/DDBJ whole genome shotgun (WGS) entry which is preliminary data.</text>
</comment>
<evidence type="ECO:0000313" key="2">
    <source>
        <dbReference type="EMBL" id="KAK5075763.1"/>
    </source>
</evidence>
<feature type="region of interest" description="Disordered" evidence="1">
    <location>
        <begin position="433"/>
        <end position="455"/>
    </location>
</feature>
<name>A0ABR0JVK5_9EURO</name>
<sequence length="529" mass="58637">MSNRSKGNEPSQEPTTTPATGDSSVSEEMLQGRTNAIPPRQAIDVSMPEASVDARPQANESRGRQAHLALRPHPRDQGHLHGGPRRSRRGGTRRPAGAASPSRLPIAESYSLFLNETRGAAPQTLWALDLARVAPDQTMQSSIHEPRSNATEAQRPPHTGPRASDQPTNQSTSRTETEHWILMAHPDISPLRARVLELDQRYANRRITDPDIAPIWADRLALVDQIRSRMRELRHQHGHAIREEARRRHARARHPQLQPTETTSRHASSASARAHSIVYPPDLERDLQEAREYSEILRRYYSRSSHGEKRPDTEASRIPRPPATGFDLNAEPEVQARRPRSHQVLQNDRTMLRARRSYANEPERLGGSPRLVDNSGTRPVASSSGAPLRDPAEVRPQQVSDHRVWTQQPVGESTSVPVAEQTVQCGASEVVSTSNEVVAPHEKHKDTDTSPARSHADVHVNINGPAEVVAGTAVEVTVLPNQTPTIITIHNSHDASGEASRRVRWDIPLVAVSHPHLEHPEGAYLEQTV</sequence>
<feature type="region of interest" description="Disordered" evidence="1">
    <location>
        <begin position="236"/>
        <end position="283"/>
    </location>
</feature>
<feature type="compositionally biased region" description="Basic and acidic residues" evidence="1">
    <location>
        <begin position="305"/>
        <end position="317"/>
    </location>
</feature>
<feature type="compositionally biased region" description="Polar residues" evidence="1">
    <location>
        <begin position="374"/>
        <end position="385"/>
    </location>
</feature>
<feature type="compositionally biased region" description="Basic residues" evidence="1">
    <location>
        <begin position="82"/>
        <end position="92"/>
    </location>
</feature>
<feature type="compositionally biased region" description="Basic and acidic residues" evidence="1">
    <location>
        <begin position="439"/>
        <end position="455"/>
    </location>
</feature>
<feature type="compositionally biased region" description="Polar residues" evidence="1">
    <location>
        <begin position="1"/>
        <end position="26"/>
    </location>
</feature>
<feature type="compositionally biased region" description="Polar residues" evidence="1">
    <location>
        <begin position="137"/>
        <end position="152"/>
    </location>
</feature>
<proteinExistence type="predicted"/>
<evidence type="ECO:0000256" key="1">
    <source>
        <dbReference type="SAM" id="MobiDB-lite"/>
    </source>
</evidence>
<feature type="compositionally biased region" description="Basic and acidic residues" evidence="1">
    <location>
        <begin position="236"/>
        <end position="246"/>
    </location>
</feature>
<dbReference type="Proteomes" id="UP001345013">
    <property type="component" value="Unassembled WGS sequence"/>
</dbReference>
<accession>A0ABR0JVK5</accession>
<evidence type="ECO:0000313" key="3">
    <source>
        <dbReference type="Proteomes" id="UP001345013"/>
    </source>
</evidence>
<keyword evidence="3" id="KW-1185">Reference proteome</keyword>
<protein>
    <submittedName>
        <fullName evidence="2">Uncharacterized protein</fullName>
    </submittedName>
</protein>
<feature type="compositionally biased region" description="Polar residues" evidence="1">
    <location>
        <begin position="165"/>
        <end position="174"/>
    </location>
</feature>
<organism evidence="2 3">
    <name type="scientific">Lithohypha guttulata</name>
    <dbReference type="NCBI Taxonomy" id="1690604"/>
    <lineage>
        <taxon>Eukaryota</taxon>
        <taxon>Fungi</taxon>
        <taxon>Dikarya</taxon>
        <taxon>Ascomycota</taxon>
        <taxon>Pezizomycotina</taxon>
        <taxon>Eurotiomycetes</taxon>
        <taxon>Chaetothyriomycetidae</taxon>
        <taxon>Chaetothyriales</taxon>
        <taxon>Trichomeriaceae</taxon>
        <taxon>Lithohypha</taxon>
    </lineage>
</organism>
<feature type="compositionally biased region" description="Low complexity" evidence="1">
    <location>
        <begin position="265"/>
        <end position="276"/>
    </location>
</feature>
<feature type="region of interest" description="Disordered" evidence="1">
    <location>
        <begin position="137"/>
        <end position="176"/>
    </location>
</feature>